<evidence type="ECO:0000313" key="2">
    <source>
        <dbReference type="EMBL" id="MFC5883480.1"/>
    </source>
</evidence>
<evidence type="ECO:0000313" key="3">
    <source>
        <dbReference type="Proteomes" id="UP001596067"/>
    </source>
</evidence>
<evidence type="ECO:0000256" key="1">
    <source>
        <dbReference type="SAM" id="MobiDB-lite"/>
    </source>
</evidence>
<organism evidence="2 3">
    <name type="scientific">Kitasatospora aburaviensis</name>
    <dbReference type="NCBI Taxonomy" id="67265"/>
    <lineage>
        <taxon>Bacteria</taxon>
        <taxon>Bacillati</taxon>
        <taxon>Actinomycetota</taxon>
        <taxon>Actinomycetes</taxon>
        <taxon>Kitasatosporales</taxon>
        <taxon>Streptomycetaceae</taxon>
        <taxon>Kitasatospora</taxon>
    </lineage>
</organism>
<dbReference type="Proteomes" id="UP001596067">
    <property type="component" value="Unassembled WGS sequence"/>
</dbReference>
<name>A0ABW1EPK3_9ACTN</name>
<feature type="region of interest" description="Disordered" evidence="1">
    <location>
        <begin position="389"/>
        <end position="410"/>
    </location>
</feature>
<dbReference type="EMBL" id="JBHSOD010000001">
    <property type="protein sequence ID" value="MFC5883480.1"/>
    <property type="molecule type" value="Genomic_DNA"/>
</dbReference>
<gene>
    <name evidence="2" type="ORF">ACFP0N_00625</name>
</gene>
<proteinExistence type="predicted"/>
<dbReference type="SUPFAM" id="SSF56796">
    <property type="entry name" value="Dehydroquinate synthase-like"/>
    <property type="match status" value="1"/>
</dbReference>
<reference evidence="3" key="1">
    <citation type="journal article" date="2019" name="Int. J. Syst. Evol. Microbiol.">
        <title>The Global Catalogue of Microorganisms (GCM) 10K type strain sequencing project: providing services to taxonomists for standard genome sequencing and annotation.</title>
        <authorList>
            <consortium name="The Broad Institute Genomics Platform"/>
            <consortium name="The Broad Institute Genome Sequencing Center for Infectious Disease"/>
            <person name="Wu L."/>
            <person name="Ma J."/>
        </authorList>
    </citation>
    <scope>NUCLEOTIDE SEQUENCE [LARGE SCALE GENOMIC DNA]</scope>
    <source>
        <strain evidence="3">CGMCC 4.1469</strain>
    </source>
</reference>
<comment type="caution">
    <text evidence="2">The sequence shown here is derived from an EMBL/GenBank/DDBJ whole genome shotgun (WGS) entry which is preliminary data.</text>
</comment>
<protein>
    <submittedName>
        <fullName evidence="2">Uncharacterized protein</fullName>
    </submittedName>
</protein>
<dbReference type="RefSeq" id="WP_313766283.1">
    <property type="nucleotide sequence ID" value="NZ_BAAAVH010000072.1"/>
</dbReference>
<keyword evidence="3" id="KW-1185">Reference proteome</keyword>
<accession>A0ABW1EPK3</accession>
<sequence length="410" mass="41166">MHPGAAFDRRLQAGPANFPLAVRCGESSWTEFADRLAAFRADRFVLVGDGAAPAEYVARIHALAAALAPCTGLLRPDEAPVLPPSIAGPSDPGGSSDAAEPEGRTVVIAVGGERACRVAADVRLPTTLAAACGPALALLRPPPEARSLPARTAPALVWVRSDLLAARPAAETRAGMVTVIRHVLAVCPAQYDALAGVLRPDARYTPHALAACLALCADARAALVGFDPFETGPALALGYGRRLGEAVRAAADGAGRAMPDPGDAEALGLLLAAEIAVHLGLLDGSAAWAHRELLARNGSTTTLPGGADPGAAVTLAAAGTVSGATAAAGAFSAGSAFSDEVGAGVLAEALAVAARPGLLLLADLGYPHCVRGRLLTPVDAGVLRAAVGGRHPAGLPHTRRPVAEPQPAVV</sequence>
<feature type="region of interest" description="Disordered" evidence="1">
    <location>
        <begin position="81"/>
        <end position="100"/>
    </location>
</feature>
<dbReference type="Gene3D" id="1.20.1090.10">
    <property type="entry name" value="Dehydroquinate synthase-like - alpha domain"/>
    <property type="match status" value="1"/>
</dbReference>